<dbReference type="PANTHER" id="PTHR30363:SF4">
    <property type="entry name" value="GLYCEROL-3-PHOSPHATE REGULON REPRESSOR"/>
    <property type="match status" value="1"/>
</dbReference>
<dbReference type="Proteomes" id="UP000008366">
    <property type="component" value="Unassembled WGS sequence"/>
</dbReference>
<dbReference type="Gene3D" id="3.40.50.1360">
    <property type="match status" value="1"/>
</dbReference>
<keyword evidence="3" id="KW-0805">Transcription regulation</keyword>
<evidence type="ECO:0000256" key="4">
    <source>
        <dbReference type="ARBA" id="ARBA00023163"/>
    </source>
</evidence>
<accession>K6XFA1</accession>
<dbReference type="InterPro" id="IPR001034">
    <property type="entry name" value="DeoR_HTH"/>
</dbReference>
<comment type="function">
    <text evidence="5">Repressor of the lactose catabolism operon. Galactose-6-phosphate is the inducer.</text>
</comment>
<dbReference type="InterPro" id="IPR037171">
    <property type="entry name" value="NagB/RpiA_transferase-like"/>
</dbReference>
<dbReference type="InterPro" id="IPR014036">
    <property type="entry name" value="DeoR-like_C"/>
</dbReference>
<organism evidence="8 9">
    <name type="scientific">Kineosphaera limosa NBRC 100340</name>
    <dbReference type="NCBI Taxonomy" id="1184609"/>
    <lineage>
        <taxon>Bacteria</taxon>
        <taxon>Bacillati</taxon>
        <taxon>Actinomycetota</taxon>
        <taxon>Actinomycetes</taxon>
        <taxon>Micrococcales</taxon>
        <taxon>Dermatophilaceae</taxon>
        <taxon>Kineosphaera</taxon>
    </lineage>
</organism>
<dbReference type="eggNOG" id="COG1349">
    <property type="taxonomic scope" value="Bacteria"/>
</dbReference>
<dbReference type="SMART" id="SM00420">
    <property type="entry name" value="HTH_DEOR"/>
    <property type="match status" value="1"/>
</dbReference>
<dbReference type="PANTHER" id="PTHR30363">
    <property type="entry name" value="HTH-TYPE TRANSCRIPTIONAL REGULATOR SRLR-RELATED"/>
    <property type="match status" value="1"/>
</dbReference>
<dbReference type="EMBL" id="BAHD01000072">
    <property type="protein sequence ID" value="GAB97519.1"/>
    <property type="molecule type" value="Genomic_DNA"/>
</dbReference>
<dbReference type="PRINTS" id="PR00037">
    <property type="entry name" value="HTHLACR"/>
</dbReference>
<evidence type="ECO:0000313" key="9">
    <source>
        <dbReference type="Proteomes" id="UP000008366"/>
    </source>
</evidence>
<keyword evidence="2" id="KW-0678">Repressor</keyword>
<feature type="region of interest" description="Disordered" evidence="6">
    <location>
        <begin position="1"/>
        <end position="34"/>
    </location>
</feature>
<dbReference type="SUPFAM" id="SSF100950">
    <property type="entry name" value="NagB/RpiA/CoA transferase-like"/>
    <property type="match status" value="1"/>
</dbReference>
<dbReference type="Pfam" id="PF08220">
    <property type="entry name" value="HTH_DeoR"/>
    <property type="match status" value="1"/>
</dbReference>
<comment type="caution">
    <text evidence="8">The sequence shown here is derived from an EMBL/GenBank/DDBJ whole genome shotgun (WGS) entry which is preliminary data.</text>
</comment>
<protein>
    <recommendedName>
        <fullName evidence="1">Lactose phosphotransferase system repressor</fullName>
    </recommendedName>
</protein>
<gene>
    <name evidence="8" type="ORF">KILIM_072_00280</name>
</gene>
<dbReference type="Pfam" id="PF00455">
    <property type="entry name" value="DeoRC"/>
    <property type="match status" value="1"/>
</dbReference>
<dbReference type="InterPro" id="IPR050313">
    <property type="entry name" value="Carb_Metab_HTH_regulators"/>
</dbReference>
<evidence type="ECO:0000313" key="8">
    <source>
        <dbReference type="EMBL" id="GAB97519.1"/>
    </source>
</evidence>
<dbReference type="SUPFAM" id="SSF46785">
    <property type="entry name" value="Winged helix' DNA-binding domain"/>
    <property type="match status" value="1"/>
</dbReference>
<sequence>MTDGGDAAEPTGALKQTKADTKPIPAQTDEDGSDAMYAEERQEALVAEARRAGRISVAQAADVHGVTPETIRRDLAALDSRGLLRRVHGGAVPTESLRLVELGVAERSGSRAGEKARIARAALAHVPSGPGSTMLLDAGTTTAGLAAILPADPELTIITGSMPIATVASQRCPGPVQFVGGRVRGLTQTTVGAEAVAVVDALRVDVAFVGTNGLTAGHGCSTPDAEEAAVKRAIVSSSRRVVVLADSSKVGVEYLRSFAPLADIDVLITDADVDPAFRSACVTSGIEVVLA</sequence>
<keyword evidence="9" id="KW-1185">Reference proteome</keyword>
<evidence type="ECO:0000256" key="2">
    <source>
        <dbReference type="ARBA" id="ARBA00022491"/>
    </source>
</evidence>
<name>K6XFA1_9MICO</name>
<evidence type="ECO:0000256" key="3">
    <source>
        <dbReference type="ARBA" id="ARBA00023015"/>
    </source>
</evidence>
<reference evidence="8 9" key="1">
    <citation type="submission" date="2012-08" db="EMBL/GenBank/DDBJ databases">
        <title>Whole genome shotgun sequence of Kineosphaera limosa NBRC 100340.</title>
        <authorList>
            <person name="Yoshida I."/>
            <person name="Isaki S."/>
            <person name="Hosoyama A."/>
            <person name="Tsuchikane K."/>
            <person name="Katsumata H."/>
            <person name="Ando Y."/>
            <person name="Ohji S."/>
            <person name="Hamada M."/>
            <person name="Tamura T."/>
            <person name="Yamazoe A."/>
            <person name="Yamazaki S."/>
            <person name="Fujita N."/>
        </authorList>
    </citation>
    <scope>NUCLEOTIDE SEQUENCE [LARGE SCALE GENOMIC DNA]</scope>
    <source>
        <strain evidence="8 9">NBRC 100340</strain>
    </source>
</reference>
<evidence type="ECO:0000259" key="7">
    <source>
        <dbReference type="PROSITE" id="PS51000"/>
    </source>
</evidence>
<dbReference type="AlphaFoldDB" id="K6XFA1"/>
<evidence type="ECO:0000256" key="5">
    <source>
        <dbReference type="ARBA" id="ARBA00024937"/>
    </source>
</evidence>
<dbReference type="GO" id="GO:0003700">
    <property type="term" value="F:DNA-binding transcription factor activity"/>
    <property type="evidence" value="ECO:0007669"/>
    <property type="project" value="InterPro"/>
</dbReference>
<proteinExistence type="predicted"/>
<evidence type="ECO:0000256" key="1">
    <source>
        <dbReference type="ARBA" id="ARBA00021390"/>
    </source>
</evidence>
<dbReference type="SMART" id="SM01134">
    <property type="entry name" value="DeoRC"/>
    <property type="match status" value="1"/>
</dbReference>
<feature type="domain" description="HTH deoR-type" evidence="7">
    <location>
        <begin position="38"/>
        <end position="93"/>
    </location>
</feature>
<evidence type="ECO:0000256" key="6">
    <source>
        <dbReference type="SAM" id="MobiDB-lite"/>
    </source>
</evidence>
<keyword evidence="4" id="KW-0804">Transcription</keyword>
<dbReference type="STRING" id="1184609.KILIM_072_00280"/>
<dbReference type="PROSITE" id="PS51000">
    <property type="entry name" value="HTH_DEOR_2"/>
    <property type="match status" value="1"/>
</dbReference>
<dbReference type="InterPro" id="IPR036390">
    <property type="entry name" value="WH_DNA-bd_sf"/>
</dbReference>